<dbReference type="RefSeq" id="WP_235057823.1">
    <property type="nucleotide sequence ID" value="NZ_JAKFHA010000043.1"/>
</dbReference>
<evidence type="ECO:0000256" key="2">
    <source>
        <dbReference type="SAM" id="Phobius"/>
    </source>
</evidence>
<dbReference type="PANTHER" id="PTHR34512">
    <property type="entry name" value="CELL SURFACE PROTEIN"/>
    <property type="match status" value="1"/>
</dbReference>
<dbReference type="PANTHER" id="PTHR34512:SF30">
    <property type="entry name" value="OUTER MEMBRANE PROTEIN ASSEMBLY FACTOR BAMB"/>
    <property type="match status" value="1"/>
</dbReference>
<dbReference type="InterPro" id="IPR018391">
    <property type="entry name" value="PQQ_b-propeller_rpt"/>
</dbReference>
<comment type="caution">
    <text evidence="4">The sequence shown here is derived from an EMBL/GenBank/DDBJ whole genome shotgun (WGS) entry which is preliminary data.</text>
</comment>
<dbReference type="InterPro" id="IPR011047">
    <property type="entry name" value="Quinoprotein_ADH-like_sf"/>
</dbReference>
<accession>A0AA41Q7J2</accession>
<reference evidence="4" key="1">
    <citation type="submission" date="2022-01" db="EMBL/GenBank/DDBJ databases">
        <title>Genome-Based Taxonomic Classification of the Phylum Actinobacteria.</title>
        <authorList>
            <person name="Gao Y."/>
        </authorList>
    </citation>
    <scope>NUCLEOTIDE SEQUENCE</scope>
    <source>
        <strain evidence="4">KLBMP 8922</strain>
    </source>
</reference>
<name>A0AA41Q7J2_9ACTN</name>
<evidence type="ECO:0000256" key="1">
    <source>
        <dbReference type="SAM" id="MobiDB-lite"/>
    </source>
</evidence>
<evidence type="ECO:0000259" key="3">
    <source>
        <dbReference type="Pfam" id="PF13360"/>
    </source>
</evidence>
<feature type="region of interest" description="Disordered" evidence="1">
    <location>
        <begin position="61"/>
        <end position="82"/>
    </location>
</feature>
<feature type="region of interest" description="Disordered" evidence="1">
    <location>
        <begin position="1"/>
        <end position="25"/>
    </location>
</feature>
<dbReference type="Pfam" id="PF13360">
    <property type="entry name" value="PQQ_2"/>
    <property type="match status" value="1"/>
</dbReference>
<dbReference type="SMART" id="SM00564">
    <property type="entry name" value="PQQ"/>
    <property type="match status" value="3"/>
</dbReference>
<proteinExistence type="predicted"/>
<dbReference type="Gene3D" id="2.130.10.10">
    <property type="entry name" value="YVTN repeat-like/Quinoprotein amine dehydrogenase"/>
    <property type="match status" value="2"/>
</dbReference>
<dbReference type="AlphaFoldDB" id="A0AA41Q7J2"/>
<organism evidence="4 5">
    <name type="scientific">Yinghuangia soli</name>
    <dbReference type="NCBI Taxonomy" id="2908204"/>
    <lineage>
        <taxon>Bacteria</taxon>
        <taxon>Bacillati</taxon>
        <taxon>Actinomycetota</taxon>
        <taxon>Actinomycetes</taxon>
        <taxon>Kitasatosporales</taxon>
        <taxon>Streptomycetaceae</taxon>
        <taxon>Yinghuangia</taxon>
    </lineage>
</organism>
<dbReference type="Proteomes" id="UP001165378">
    <property type="component" value="Unassembled WGS sequence"/>
</dbReference>
<keyword evidence="5" id="KW-1185">Reference proteome</keyword>
<keyword evidence="2" id="KW-1133">Transmembrane helix</keyword>
<protein>
    <submittedName>
        <fullName evidence="4">PQQ-like beta-propeller repeat protein</fullName>
    </submittedName>
</protein>
<dbReference type="SUPFAM" id="SSF50998">
    <property type="entry name" value="Quinoprotein alcohol dehydrogenase-like"/>
    <property type="match status" value="1"/>
</dbReference>
<evidence type="ECO:0000313" key="5">
    <source>
        <dbReference type="Proteomes" id="UP001165378"/>
    </source>
</evidence>
<dbReference type="InterPro" id="IPR002372">
    <property type="entry name" value="PQQ_rpt_dom"/>
</dbReference>
<evidence type="ECO:0000313" key="4">
    <source>
        <dbReference type="EMBL" id="MCF2533050.1"/>
    </source>
</evidence>
<feature type="domain" description="Pyrrolo-quinoline quinone repeat" evidence="3">
    <location>
        <begin position="106"/>
        <end position="374"/>
    </location>
</feature>
<dbReference type="EMBL" id="JAKFHA010000043">
    <property type="protein sequence ID" value="MCF2533050.1"/>
    <property type="molecule type" value="Genomic_DNA"/>
</dbReference>
<keyword evidence="2" id="KW-0812">Transmembrane</keyword>
<feature type="transmembrane region" description="Helical" evidence="2">
    <location>
        <begin position="32"/>
        <end position="55"/>
    </location>
</feature>
<keyword evidence="2" id="KW-0472">Membrane</keyword>
<sequence>MPPMGGSPPYGQPAHGTPPIPRAPGRAASRRFVAAVAAVVALVLVAGGILVWQFALKDDGGDGGSPVTDGKTMKHAWKTPPGDGRVETLGAWTSGQRVITGDAKAITAYDIADGREAGRFTPPTGEFCGMATKASQGIGIAAYGPAGKCDMTVAIDLATMRSAWERKSKDVANSDDKFRRVQTAVDGDIAVISTSTGLSAFNLKDGAKRWDWSPTSSDDEGVDGLRVEGGTVLVEQSSYEKQSPANLIAIDAADGSRRWSKSIPPADDGYAWLNLVHADPVVVEIARGGDYILQSYDRDGKLRAEIPSHGPDGMTDPRDMRSAPYNSDFDSAPYYSVAVAKNTLYIKTERRDQKLGEIVRLVAFDLGTGKARWSMPMGKDVADIEIVGTDASGVLVLGTGLPGAPGQLMAFKHEDGSSLGARAVDGRALLDAADSAIWMLSEGRLIGFTWLSRPEVPGLVGLA</sequence>
<dbReference type="InterPro" id="IPR015943">
    <property type="entry name" value="WD40/YVTN_repeat-like_dom_sf"/>
</dbReference>
<gene>
    <name evidence="4" type="ORF">LZ495_38360</name>
</gene>